<evidence type="ECO:0000313" key="1">
    <source>
        <dbReference type="EMBL" id="CAL4095931.1"/>
    </source>
</evidence>
<dbReference type="Proteomes" id="UP001497623">
    <property type="component" value="Unassembled WGS sequence"/>
</dbReference>
<sequence>VKDIFQYRMEGILEALSKVKLYTFPTKYPWTIETFICNTWEVCCTGAQELNKRSQMVEVAVLELIELVLFESETAANIFEVLDDSDIDDSDSESSREGSPR</sequence>
<accession>A0AAV2QUC8</accession>
<gene>
    <name evidence="1" type="ORF">MNOR_LOCUS15523</name>
</gene>
<protein>
    <submittedName>
        <fullName evidence="1">Uncharacterized protein</fullName>
    </submittedName>
</protein>
<dbReference type="AlphaFoldDB" id="A0AAV2QUC8"/>
<keyword evidence="2" id="KW-1185">Reference proteome</keyword>
<organism evidence="1 2">
    <name type="scientific">Meganyctiphanes norvegica</name>
    <name type="common">Northern krill</name>
    <name type="synonym">Thysanopoda norvegica</name>
    <dbReference type="NCBI Taxonomy" id="48144"/>
    <lineage>
        <taxon>Eukaryota</taxon>
        <taxon>Metazoa</taxon>
        <taxon>Ecdysozoa</taxon>
        <taxon>Arthropoda</taxon>
        <taxon>Crustacea</taxon>
        <taxon>Multicrustacea</taxon>
        <taxon>Malacostraca</taxon>
        <taxon>Eumalacostraca</taxon>
        <taxon>Eucarida</taxon>
        <taxon>Euphausiacea</taxon>
        <taxon>Euphausiidae</taxon>
        <taxon>Meganyctiphanes</taxon>
    </lineage>
</organism>
<feature type="non-terminal residue" evidence="1">
    <location>
        <position position="1"/>
    </location>
</feature>
<feature type="non-terminal residue" evidence="1">
    <location>
        <position position="101"/>
    </location>
</feature>
<dbReference type="EMBL" id="CAXKWB010009739">
    <property type="protein sequence ID" value="CAL4095931.1"/>
    <property type="molecule type" value="Genomic_DNA"/>
</dbReference>
<proteinExistence type="predicted"/>
<reference evidence="1 2" key="1">
    <citation type="submission" date="2024-05" db="EMBL/GenBank/DDBJ databases">
        <authorList>
            <person name="Wallberg A."/>
        </authorList>
    </citation>
    <scope>NUCLEOTIDE SEQUENCE [LARGE SCALE GENOMIC DNA]</scope>
</reference>
<evidence type="ECO:0000313" key="2">
    <source>
        <dbReference type="Proteomes" id="UP001497623"/>
    </source>
</evidence>
<comment type="caution">
    <text evidence="1">The sequence shown here is derived from an EMBL/GenBank/DDBJ whole genome shotgun (WGS) entry which is preliminary data.</text>
</comment>
<name>A0AAV2QUC8_MEGNR</name>